<keyword evidence="3" id="KW-1185">Reference proteome</keyword>
<dbReference type="SUPFAM" id="SSF56112">
    <property type="entry name" value="Protein kinase-like (PK-like)"/>
    <property type="match status" value="1"/>
</dbReference>
<dbReference type="EMBL" id="UGOD01000001">
    <property type="protein sequence ID" value="STX50950.1"/>
    <property type="molecule type" value="Genomic_DNA"/>
</dbReference>
<proteinExistence type="predicted"/>
<organism evidence="2 3">
    <name type="scientific">Legionella busanensis</name>
    <dbReference type="NCBI Taxonomy" id="190655"/>
    <lineage>
        <taxon>Bacteria</taxon>
        <taxon>Pseudomonadati</taxon>
        <taxon>Pseudomonadota</taxon>
        <taxon>Gammaproteobacteria</taxon>
        <taxon>Legionellales</taxon>
        <taxon>Legionellaceae</taxon>
        <taxon>Legionella</taxon>
    </lineage>
</organism>
<dbReference type="AlphaFoldDB" id="A0A378JLI0"/>
<dbReference type="Gene3D" id="3.90.1200.10">
    <property type="match status" value="1"/>
</dbReference>
<evidence type="ECO:0000259" key="1">
    <source>
        <dbReference type="Pfam" id="PF01636"/>
    </source>
</evidence>
<dbReference type="RefSeq" id="WP_115330620.1">
    <property type="nucleotide sequence ID" value="NZ_CAAAHP010000001.1"/>
</dbReference>
<dbReference type="Pfam" id="PF01636">
    <property type="entry name" value="APH"/>
    <property type="match status" value="1"/>
</dbReference>
<dbReference type="GO" id="GO:0016740">
    <property type="term" value="F:transferase activity"/>
    <property type="evidence" value="ECO:0007669"/>
    <property type="project" value="UniProtKB-KW"/>
</dbReference>
<keyword evidence="2" id="KW-0808">Transferase</keyword>
<evidence type="ECO:0000313" key="2">
    <source>
        <dbReference type="EMBL" id="STX50950.1"/>
    </source>
</evidence>
<dbReference type="OrthoDB" id="9799092at2"/>
<evidence type="ECO:0000313" key="3">
    <source>
        <dbReference type="Proteomes" id="UP000254794"/>
    </source>
</evidence>
<dbReference type="InterPro" id="IPR011009">
    <property type="entry name" value="Kinase-like_dom_sf"/>
</dbReference>
<dbReference type="Proteomes" id="UP000254794">
    <property type="component" value="Unassembled WGS sequence"/>
</dbReference>
<feature type="domain" description="Aminoglycoside phosphotransferase" evidence="1">
    <location>
        <begin position="32"/>
        <end position="220"/>
    </location>
</feature>
<dbReference type="InterPro" id="IPR002575">
    <property type="entry name" value="Aminoglycoside_PTrfase"/>
</dbReference>
<protein>
    <submittedName>
        <fullName evidence="2">Phosphotransferase enzyme family</fullName>
    </submittedName>
</protein>
<accession>A0A378JLI0</accession>
<dbReference type="PANTHER" id="PTHR21310">
    <property type="entry name" value="AMINOGLYCOSIDE PHOSPHOTRANSFERASE-RELATED-RELATED"/>
    <property type="match status" value="1"/>
</dbReference>
<dbReference type="PANTHER" id="PTHR21310:SF15">
    <property type="entry name" value="AMINOGLYCOSIDE PHOSPHOTRANSFERASE DOMAIN-CONTAINING PROTEIN"/>
    <property type="match status" value="1"/>
</dbReference>
<gene>
    <name evidence="2" type="ORF">NCTC13316_01039</name>
</gene>
<name>A0A378JLI0_9GAMM</name>
<reference evidence="2 3" key="1">
    <citation type="submission" date="2018-06" db="EMBL/GenBank/DDBJ databases">
        <authorList>
            <consortium name="Pathogen Informatics"/>
            <person name="Doyle S."/>
        </authorList>
    </citation>
    <scope>NUCLEOTIDE SEQUENCE [LARGE SCALE GENOMIC DNA]</scope>
    <source>
        <strain evidence="2 3">NCTC13316</strain>
    </source>
</reference>
<dbReference type="InterPro" id="IPR051678">
    <property type="entry name" value="AGP_Transferase"/>
</dbReference>
<sequence>MDSLISFYKKQFGLQHATFIRIEHNDTMVAIVYKVIVPSSLPLILKISTRPGDYYREVYFLNYLANKLPVPRLLDSSAPSESAYGAVLMECLSGDLLILSNFSNMAYQVGVLLAKIHANRVDGYGDLIHPPLSSNPCSDLIFKFEEGLAECANHLPQALLERCRHYINERLYILTDADGPCITHRDFRPGNIIVENNKISGIIDWASGRASFAEEDFYSLEHARCFSSLKAKQLFLQGYASVRPLPDYDKMLPILSLSKVIGMIGFMVKTGTWNTSHKKLYQYNYQLLEQIMTTNKGYGF</sequence>